<dbReference type="RefSeq" id="WP_229317575.1">
    <property type="nucleotide sequence ID" value="NZ_AP025184.1"/>
</dbReference>
<dbReference type="Pfam" id="PF04020">
    <property type="entry name" value="Phage_holin_4_2"/>
    <property type="match status" value="1"/>
</dbReference>
<name>A0ABM7V310_9FLAO</name>
<dbReference type="EMBL" id="AP025184">
    <property type="protein sequence ID" value="BDB53904.1"/>
    <property type="molecule type" value="Genomic_DNA"/>
</dbReference>
<protein>
    <submittedName>
        <fullName evidence="2">Membrane protein</fullName>
    </submittedName>
</protein>
<dbReference type="Proteomes" id="UP001319867">
    <property type="component" value="Chromosome"/>
</dbReference>
<keyword evidence="3" id="KW-1185">Reference proteome</keyword>
<keyword evidence="1" id="KW-0812">Transmembrane</keyword>
<keyword evidence="1" id="KW-0472">Membrane</keyword>
<dbReference type="InterPro" id="IPR007165">
    <property type="entry name" value="Phage_holin_4_2"/>
</dbReference>
<feature type="transmembrane region" description="Helical" evidence="1">
    <location>
        <begin position="53"/>
        <end position="76"/>
    </location>
</feature>
<reference evidence="2 3" key="2">
    <citation type="journal article" date="2022" name="Microorganisms">
        <title>Complete Genome Sequences of Two Flavobacterium ammonificans Strains and a Flavobacterium ammoniigenes Strain of Ammonifying Bacterioplankton Isolated from Surface River Water.</title>
        <authorList>
            <person name="Suda W."/>
            <person name="Ogata Y."/>
            <person name="Shindo C."/>
            <person name="Watanabe K."/>
        </authorList>
    </citation>
    <scope>NUCLEOTIDE SEQUENCE [LARGE SCALE GENOMIC DNA]</scope>
    <source>
        <strain evidence="2 3">GENT5</strain>
    </source>
</reference>
<dbReference type="PANTHER" id="PTHR37309">
    <property type="entry name" value="SLR0284 PROTEIN"/>
    <property type="match status" value="1"/>
</dbReference>
<gene>
    <name evidence="2" type="ORF">GENT5_02090</name>
</gene>
<dbReference type="PANTHER" id="PTHR37309:SF1">
    <property type="entry name" value="SLR0284 PROTEIN"/>
    <property type="match status" value="1"/>
</dbReference>
<sequence length="115" mass="12577">MKLFIRILVTTILVIVLSYFMKGVRVDGVVTALTVAVVLGLLNAFIKPVLVFFTLPFTIFTLGLFLIVINGILILACTKIVGGFQVDSFWTATLFSIILSLSQSIMYKITGGSKK</sequence>
<feature type="transmembrane region" description="Helical" evidence="1">
    <location>
        <begin position="88"/>
        <end position="107"/>
    </location>
</feature>
<proteinExistence type="predicted"/>
<accession>A0ABM7V310</accession>
<keyword evidence="1" id="KW-1133">Transmembrane helix</keyword>
<evidence type="ECO:0000313" key="3">
    <source>
        <dbReference type="Proteomes" id="UP001319867"/>
    </source>
</evidence>
<evidence type="ECO:0000256" key="1">
    <source>
        <dbReference type="SAM" id="Phobius"/>
    </source>
</evidence>
<evidence type="ECO:0000313" key="2">
    <source>
        <dbReference type="EMBL" id="BDB53904.1"/>
    </source>
</evidence>
<organism evidence="2 3">
    <name type="scientific">Flavobacterium ammoniigenes</name>
    <dbReference type="NCBI Taxonomy" id="1751095"/>
    <lineage>
        <taxon>Bacteria</taxon>
        <taxon>Pseudomonadati</taxon>
        <taxon>Bacteroidota</taxon>
        <taxon>Flavobacteriia</taxon>
        <taxon>Flavobacteriales</taxon>
        <taxon>Flavobacteriaceae</taxon>
        <taxon>Flavobacterium</taxon>
    </lineage>
</organism>
<reference evidence="2 3" key="1">
    <citation type="journal article" date="2022" name="Int. J. Syst. Evol. Microbiol.">
        <title>Flavobacterium ammonificans sp. nov. and Flavobacterium ammoniigenes sp. nov., ammonifying bacteria isolated from surface river water.</title>
        <authorList>
            <person name="Watanabe K."/>
            <person name="Kitamura T."/>
            <person name="Ogata Y."/>
            <person name="Shindo C."/>
            <person name="Suda W."/>
        </authorList>
    </citation>
    <scope>NUCLEOTIDE SEQUENCE [LARGE SCALE GENOMIC DNA]</scope>
    <source>
        <strain evidence="2 3">GENT5</strain>
    </source>
</reference>
<feature type="transmembrane region" description="Helical" evidence="1">
    <location>
        <begin position="28"/>
        <end position="46"/>
    </location>
</feature>